<dbReference type="Gene3D" id="3.30.40.10">
    <property type="entry name" value="Zinc/RING finger domain, C3HC4 (zinc finger)"/>
    <property type="match status" value="1"/>
</dbReference>
<feature type="domain" description="U-box" evidence="7">
    <location>
        <begin position="36"/>
        <end position="60"/>
    </location>
</feature>
<dbReference type="UniPathway" id="UPA00143"/>
<dbReference type="GO" id="GO:0016567">
    <property type="term" value="P:protein ubiquitination"/>
    <property type="evidence" value="ECO:0007669"/>
    <property type="project" value="UniProtKB-UniPathway"/>
</dbReference>
<proteinExistence type="predicted"/>
<comment type="caution">
    <text evidence="8">The sequence shown here is derived from an EMBL/GenBank/DDBJ whole genome shotgun (WGS) entry which is preliminary data.</text>
</comment>
<dbReference type="PROSITE" id="PS51698">
    <property type="entry name" value="U_BOX"/>
    <property type="match status" value="1"/>
</dbReference>
<dbReference type="Gene3D" id="1.25.10.10">
    <property type="entry name" value="Leucine-rich Repeat Variant"/>
    <property type="match status" value="1"/>
</dbReference>
<gene>
    <name evidence="8" type="ORF">IFM89_005302</name>
</gene>
<dbReference type="PANTHER" id="PTHR23315:SF49">
    <property type="entry name" value="RING-TYPE E3 UBIQUITIN TRANSFERASE"/>
    <property type="match status" value="1"/>
</dbReference>
<evidence type="ECO:0000256" key="3">
    <source>
        <dbReference type="ARBA" id="ARBA00012483"/>
    </source>
</evidence>
<reference evidence="8 9" key="1">
    <citation type="submission" date="2020-10" db="EMBL/GenBank/DDBJ databases">
        <title>The Coptis chinensis genome and diversification of protoberbering-type alkaloids.</title>
        <authorList>
            <person name="Wang B."/>
            <person name="Shu S."/>
            <person name="Song C."/>
            <person name="Liu Y."/>
        </authorList>
    </citation>
    <scope>NUCLEOTIDE SEQUENCE [LARGE SCALE GENOMIC DNA]</scope>
    <source>
        <strain evidence="8">HL-2020</strain>
        <tissue evidence="8">Leaf</tissue>
    </source>
</reference>
<protein>
    <recommendedName>
        <fullName evidence="3">RING-type E3 ubiquitin transferase</fullName>
        <ecNumber evidence="3">2.3.2.27</ecNumber>
    </recommendedName>
</protein>
<dbReference type="AlphaFoldDB" id="A0A835H9K9"/>
<dbReference type="PANTHER" id="PTHR23315">
    <property type="entry name" value="U BOX DOMAIN-CONTAINING"/>
    <property type="match status" value="1"/>
</dbReference>
<evidence type="ECO:0000256" key="5">
    <source>
        <dbReference type="ARBA" id="ARBA00022786"/>
    </source>
</evidence>
<dbReference type="Pfam" id="PF00514">
    <property type="entry name" value="Arm"/>
    <property type="match status" value="1"/>
</dbReference>
<dbReference type="PROSITE" id="PS50176">
    <property type="entry name" value="ARM_REPEAT"/>
    <property type="match status" value="1"/>
</dbReference>
<dbReference type="Proteomes" id="UP000631114">
    <property type="component" value="Unassembled WGS sequence"/>
</dbReference>
<comment type="pathway">
    <text evidence="2">Protein modification; protein ubiquitination.</text>
</comment>
<dbReference type="SUPFAM" id="SSF48371">
    <property type="entry name" value="ARM repeat"/>
    <property type="match status" value="1"/>
</dbReference>
<keyword evidence="4" id="KW-0808">Transferase</keyword>
<dbReference type="EC" id="2.3.2.27" evidence="3"/>
<name>A0A835H9K9_9MAGN</name>
<evidence type="ECO:0000256" key="4">
    <source>
        <dbReference type="ARBA" id="ARBA00022679"/>
    </source>
</evidence>
<organism evidence="8 9">
    <name type="scientific">Coptis chinensis</name>
    <dbReference type="NCBI Taxonomy" id="261450"/>
    <lineage>
        <taxon>Eukaryota</taxon>
        <taxon>Viridiplantae</taxon>
        <taxon>Streptophyta</taxon>
        <taxon>Embryophyta</taxon>
        <taxon>Tracheophyta</taxon>
        <taxon>Spermatophyta</taxon>
        <taxon>Magnoliopsida</taxon>
        <taxon>Ranunculales</taxon>
        <taxon>Ranunculaceae</taxon>
        <taxon>Coptidoideae</taxon>
        <taxon>Coptis</taxon>
    </lineage>
</organism>
<dbReference type="InterPro" id="IPR003613">
    <property type="entry name" value="Ubox_domain"/>
</dbReference>
<feature type="repeat" description="ARM" evidence="6">
    <location>
        <begin position="118"/>
        <end position="160"/>
    </location>
</feature>
<dbReference type="InterPro" id="IPR000225">
    <property type="entry name" value="Armadillo"/>
</dbReference>
<keyword evidence="5" id="KW-0833">Ubl conjugation pathway</keyword>
<accession>A0A835H9K9</accession>
<dbReference type="InterPro" id="IPR013083">
    <property type="entry name" value="Znf_RING/FYVE/PHD"/>
</dbReference>
<dbReference type="SUPFAM" id="SSF57850">
    <property type="entry name" value="RING/U-box"/>
    <property type="match status" value="1"/>
</dbReference>
<evidence type="ECO:0000256" key="2">
    <source>
        <dbReference type="ARBA" id="ARBA00004906"/>
    </source>
</evidence>
<sequence>MIDLLNKFKQIAGVEVSDVLNELAEPKTLVKCPSLSVPHEFLCPITLEIMSDPVIVASGQDSGSAEDDSSSPEHEEEITALVRDLSFSHLDVQREAVRKIRLLSKENPENRVLIAKSGGIHALVQLLSYPDSKIQEHSVTALLNLSIDEANKRLISKEAGDIPAIIEVLQNGKVEAREFCSMLI</sequence>
<dbReference type="OrthoDB" id="7537227at2759"/>
<evidence type="ECO:0000313" key="8">
    <source>
        <dbReference type="EMBL" id="KAF9595816.1"/>
    </source>
</evidence>
<dbReference type="InterPro" id="IPR011989">
    <property type="entry name" value="ARM-like"/>
</dbReference>
<dbReference type="SMART" id="SM00185">
    <property type="entry name" value="ARM"/>
    <property type="match status" value="1"/>
</dbReference>
<keyword evidence="9" id="KW-1185">Reference proteome</keyword>
<comment type="catalytic activity">
    <reaction evidence="1">
        <text>S-ubiquitinyl-[E2 ubiquitin-conjugating enzyme]-L-cysteine + [acceptor protein]-L-lysine = [E2 ubiquitin-conjugating enzyme]-L-cysteine + N(6)-ubiquitinyl-[acceptor protein]-L-lysine.</text>
        <dbReference type="EC" id="2.3.2.27"/>
    </reaction>
</comment>
<dbReference type="GO" id="GO:0061630">
    <property type="term" value="F:ubiquitin protein ligase activity"/>
    <property type="evidence" value="ECO:0007669"/>
    <property type="project" value="UniProtKB-EC"/>
</dbReference>
<evidence type="ECO:0000259" key="7">
    <source>
        <dbReference type="PROSITE" id="PS51698"/>
    </source>
</evidence>
<evidence type="ECO:0000313" key="9">
    <source>
        <dbReference type="Proteomes" id="UP000631114"/>
    </source>
</evidence>
<dbReference type="Pfam" id="PF04564">
    <property type="entry name" value="U-box"/>
    <property type="match status" value="1"/>
</dbReference>
<dbReference type="EMBL" id="JADFTS010000007">
    <property type="protein sequence ID" value="KAF9595816.1"/>
    <property type="molecule type" value="Genomic_DNA"/>
</dbReference>
<dbReference type="InterPro" id="IPR016024">
    <property type="entry name" value="ARM-type_fold"/>
</dbReference>
<evidence type="ECO:0000256" key="6">
    <source>
        <dbReference type="PROSITE-ProRule" id="PRU00259"/>
    </source>
</evidence>
<evidence type="ECO:0000256" key="1">
    <source>
        <dbReference type="ARBA" id="ARBA00000900"/>
    </source>
</evidence>